<dbReference type="Proteomes" id="UP001443914">
    <property type="component" value="Unassembled WGS sequence"/>
</dbReference>
<dbReference type="SUPFAM" id="SSF141562">
    <property type="entry name" value="At5g01610-like"/>
    <property type="match status" value="1"/>
</dbReference>
<name>A0AAW1IRV6_SAPOF</name>
<gene>
    <name evidence="1" type="ORF">RND81_09G243500</name>
</gene>
<keyword evidence="2" id="KW-1185">Reference proteome</keyword>
<dbReference type="PANTHER" id="PTHR31676">
    <property type="entry name" value="T31J12.3 PROTEIN-RELATED"/>
    <property type="match status" value="1"/>
</dbReference>
<accession>A0AAW1IRV6</accession>
<dbReference type="InterPro" id="IPR007493">
    <property type="entry name" value="DUF538"/>
</dbReference>
<dbReference type="Gene3D" id="2.30.240.10">
    <property type="entry name" value="At5g01610-like"/>
    <property type="match status" value="1"/>
</dbReference>
<dbReference type="PANTHER" id="PTHR31676:SF10">
    <property type="entry name" value="EXPRESSED PROTEIN"/>
    <property type="match status" value="1"/>
</dbReference>
<dbReference type="Pfam" id="PF04398">
    <property type="entry name" value="DUF538"/>
    <property type="match status" value="1"/>
</dbReference>
<evidence type="ECO:0000313" key="1">
    <source>
        <dbReference type="EMBL" id="KAK9692145.1"/>
    </source>
</evidence>
<reference evidence="1" key="1">
    <citation type="submission" date="2024-03" db="EMBL/GenBank/DDBJ databases">
        <title>WGS assembly of Saponaria officinalis var. Norfolk2.</title>
        <authorList>
            <person name="Jenkins J."/>
            <person name="Shu S."/>
            <person name="Grimwood J."/>
            <person name="Barry K."/>
            <person name="Goodstein D."/>
            <person name="Schmutz J."/>
            <person name="Leebens-Mack J."/>
            <person name="Osbourn A."/>
        </authorList>
    </citation>
    <scope>NUCLEOTIDE SEQUENCE [LARGE SCALE GENOMIC DNA]</scope>
    <source>
        <strain evidence="1">JIC</strain>
    </source>
</reference>
<organism evidence="1 2">
    <name type="scientific">Saponaria officinalis</name>
    <name type="common">Common soapwort</name>
    <name type="synonym">Lychnis saponaria</name>
    <dbReference type="NCBI Taxonomy" id="3572"/>
    <lineage>
        <taxon>Eukaryota</taxon>
        <taxon>Viridiplantae</taxon>
        <taxon>Streptophyta</taxon>
        <taxon>Embryophyta</taxon>
        <taxon>Tracheophyta</taxon>
        <taxon>Spermatophyta</taxon>
        <taxon>Magnoliopsida</taxon>
        <taxon>eudicotyledons</taxon>
        <taxon>Gunneridae</taxon>
        <taxon>Pentapetalae</taxon>
        <taxon>Caryophyllales</taxon>
        <taxon>Caryophyllaceae</taxon>
        <taxon>Caryophylleae</taxon>
        <taxon>Saponaria</taxon>
    </lineage>
</organism>
<sequence>MSSLITEDIRAKATELYRGNDVCMAQARRLFKEVGFPNGLLPLRDVEECGYVEDTGFVWLKQKKEIDHKFEKINKLVRYATEVTAYVEPGKIKKLTGVKAKEIIVWVTINEITVEPSDSAKIVFKNNATGVKKVFPTDAFVVEIDEPEVFKVDYKKVMEVKQTENKKVDVDVELKEKKEVDATAAVKAVEVKDV</sequence>
<evidence type="ECO:0000313" key="2">
    <source>
        <dbReference type="Proteomes" id="UP001443914"/>
    </source>
</evidence>
<comment type="caution">
    <text evidence="1">The sequence shown here is derived from an EMBL/GenBank/DDBJ whole genome shotgun (WGS) entry which is preliminary data.</text>
</comment>
<dbReference type="InterPro" id="IPR036758">
    <property type="entry name" value="At5g01610-like"/>
</dbReference>
<protein>
    <submittedName>
        <fullName evidence="1">Uncharacterized protein</fullName>
    </submittedName>
</protein>
<dbReference type="AlphaFoldDB" id="A0AAW1IRV6"/>
<dbReference type="EMBL" id="JBDFQZ010000009">
    <property type="protein sequence ID" value="KAK9692145.1"/>
    <property type="molecule type" value="Genomic_DNA"/>
</dbReference>
<proteinExistence type="predicted"/>